<keyword evidence="3" id="KW-1185">Reference proteome</keyword>
<dbReference type="Pfam" id="PF13462">
    <property type="entry name" value="Thioredoxin_4"/>
    <property type="match status" value="1"/>
</dbReference>
<sequence length="225" mass="24041">MTRLILWAMLGLLLAVGTLLALEPKARAFARHAVDRVVQKGQDLIDPPQSVEALRPRLFDAGTAVVIGPPDAGEAATIVAFIDYNCVFCRRQFQVFEAMAAEGRAPRVILRHLPHTLDSIALAQAMLAARRQGREAALHRAMASAERPLGPGDLPALAAAAGLDAERLRADAAAPETEALLDADVRMAWNLRIRSTPTMILAGSVRRGVHDGDRIAALLSGASQP</sequence>
<evidence type="ECO:0000313" key="2">
    <source>
        <dbReference type="EMBL" id="NYZ23835.1"/>
    </source>
</evidence>
<evidence type="ECO:0000259" key="1">
    <source>
        <dbReference type="Pfam" id="PF13462"/>
    </source>
</evidence>
<protein>
    <submittedName>
        <fullName evidence="2">Thioredoxin domain-containing protein</fullName>
    </submittedName>
</protein>
<gene>
    <name evidence="2" type="ORF">HND93_29390</name>
</gene>
<dbReference type="Proteomes" id="UP000584642">
    <property type="component" value="Unassembled WGS sequence"/>
</dbReference>
<dbReference type="InterPro" id="IPR012336">
    <property type="entry name" value="Thioredoxin-like_fold"/>
</dbReference>
<evidence type="ECO:0000313" key="3">
    <source>
        <dbReference type="Proteomes" id="UP000584642"/>
    </source>
</evidence>
<dbReference type="Gene3D" id="3.40.30.10">
    <property type="entry name" value="Glutaredoxin"/>
    <property type="match status" value="1"/>
</dbReference>
<name>A0ABX2THM4_9PROT</name>
<proteinExistence type="predicted"/>
<dbReference type="SUPFAM" id="SSF52833">
    <property type="entry name" value="Thioredoxin-like"/>
    <property type="match status" value="1"/>
</dbReference>
<accession>A0ABX2THM4</accession>
<comment type="caution">
    <text evidence="2">The sequence shown here is derived from an EMBL/GenBank/DDBJ whole genome shotgun (WGS) entry which is preliminary data.</text>
</comment>
<feature type="domain" description="Thioredoxin-like fold" evidence="1">
    <location>
        <begin position="62"/>
        <end position="218"/>
    </location>
</feature>
<dbReference type="InterPro" id="IPR036249">
    <property type="entry name" value="Thioredoxin-like_sf"/>
</dbReference>
<reference evidence="2 3" key="1">
    <citation type="submission" date="2020-05" db="EMBL/GenBank/DDBJ databases">
        <title>Azospirillum oleiclasticum sp. nov, a nitrogen-fixing and heavy crude oil-emulsifying bacterium isolated from the crude oil of Yumen Oilfield.</title>
        <authorList>
            <person name="Wu D."/>
            <person name="Cai M."/>
            <person name="Zhang X."/>
        </authorList>
    </citation>
    <scope>NUCLEOTIDE SEQUENCE [LARGE SCALE GENOMIC DNA]</scope>
    <source>
        <strain evidence="2 3">ROY-1-1-2</strain>
    </source>
</reference>
<dbReference type="RefSeq" id="WP_180285616.1">
    <property type="nucleotide sequence ID" value="NZ_JABFDB010000032.1"/>
</dbReference>
<dbReference type="EMBL" id="JABFDB010000032">
    <property type="protein sequence ID" value="NYZ23835.1"/>
    <property type="molecule type" value="Genomic_DNA"/>
</dbReference>
<organism evidence="2 3">
    <name type="scientific">Azospirillum oleiclasticum</name>
    <dbReference type="NCBI Taxonomy" id="2735135"/>
    <lineage>
        <taxon>Bacteria</taxon>
        <taxon>Pseudomonadati</taxon>
        <taxon>Pseudomonadota</taxon>
        <taxon>Alphaproteobacteria</taxon>
        <taxon>Rhodospirillales</taxon>
        <taxon>Azospirillaceae</taxon>
        <taxon>Azospirillum</taxon>
    </lineage>
</organism>